<reference evidence="3 4" key="1">
    <citation type="journal article" date="2017" name="Nat. Commun.">
        <title>In situ click chemistry generation of cyclooxygenase-2 inhibitors.</title>
        <authorList>
            <person name="Bhardwaj A."/>
            <person name="Kaur J."/>
            <person name="Wuest M."/>
            <person name="Wuest F."/>
        </authorList>
    </citation>
    <scope>NUCLEOTIDE SEQUENCE [LARGE SCALE GENOMIC DNA]</scope>
    <source>
        <strain evidence="3">S2_018_000_R2_106</strain>
    </source>
</reference>
<accession>A0A6N4RAZ9</accession>
<dbReference type="Proteomes" id="UP000320948">
    <property type="component" value="Unassembled WGS sequence"/>
</dbReference>
<evidence type="ECO:0000313" key="3">
    <source>
        <dbReference type="EMBL" id="TKW60441.1"/>
    </source>
</evidence>
<keyword evidence="2" id="KW-0732">Signal</keyword>
<evidence type="ECO:0000256" key="1">
    <source>
        <dbReference type="SAM" id="MobiDB-lite"/>
    </source>
</evidence>
<evidence type="ECO:0000313" key="4">
    <source>
        <dbReference type="Proteomes" id="UP000320948"/>
    </source>
</evidence>
<feature type="compositionally biased region" description="Low complexity" evidence="1">
    <location>
        <begin position="146"/>
        <end position="172"/>
    </location>
</feature>
<evidence type="ECO:0000256" key="2">
    <source>
        <dbReference type="SAM" id="SignalP"/>
    </source>
</evidence>
<protein>
    <submittedName>
        <fullName evidence="3">Uncharacterized protein</fullName>
    </submittedName>
</protein>
<feature type="compositionally biased region" description="Low complexity" evidence="1">
    <location>
        <begin position="180"/>
        <end position="197"/>
    </location>
</feature>
<feature type="region of interest" description="Disordered" evidence="1">
    <location>
        <begin position="141"/>
        <end position="242"/>
    </location>
</feature>
<gene>
    <name evidence="3" type="ORF">DI628_05905</name>
</gene>
<comment type="caution">
    <text evidence="3">The sequence shown here is derived from an EMBL/GenBank/DDBJ whole genome shotgun (WGS) entry which is preliminary data.</text>
</comment>
<feature type="signal peptide" evidence="2">
    <location>
        <begin position="1"/>
        <end position="18"/>
    </location>
</feature>
<dbReference type="EMBL" id="VAFM01000002">
    <property type="protein sequence ID" value="TKW60441.1"/>
    <property type="molecule type" value="Genomic_DNA"/>
</dbReference>
<proteinExistence type="predicted"/>
<feature type="compositionally biased region" description="Pro residues" evidence="1">
    <location>
        <begin position="198"/>
        <end position="223"/>
    </location>
</feature>
<feature type="chain" id="PRO_5026750478" evidence="2">
    <location>
        <begin position="19"/>
        <end position="514"/>
    </location>
</feature>
<organism evidence="3 4">
    <name type="scientific">Blastochloris viridis</name>
    <name type="common">Rhodopseudomonas viridis</name>
    <dbReference type="NCBI Taxonomy" id="1079"/>
    <lineage>
        <taxon>Bacteria</taxon>
        <taxon>Pseudomonadati</taxon>
        <taxon>Pseudomonadota</taxon>
        <taxon>Alphaproteobacteria</taxon>
        <taxon>Hyphomicrobiales</taxon>
        <taxon>Blastochloridaceae</taxon>
        <taxon>Blastochloris</taxon>
    </lineage>
</organism>
<sequence>MIKRLALLSCLLPAIAFADYKVAFGEADLTPEVPQHVTGPLVQLQSAGGTTLSFQQGSRFVIGKGNRITLLSGNMRVGPAGGDMLLLTLPQGPATVAPLTALTITASAAQASGKVYQGQITVSDKTFNTGQGFVLTRNGAESTFSPAPAEAPQPTTVTTPQNQMPQPQTPAEEQPPAPQPETEQPPQSQEPDVVTPQEPTPEQPTIPTTPQPEPEPQPEPQPEPEVQTEPQPEPQTPSAPELLDSNVTLNSAVIGFSRNMSEGLTANATQTKLLLDSFSDNTFAPNTVITNRFATSTRLMRGTSQLAEWASNGNVAGIARWVGGSQMVVKGSAVTELANSHSTETENGPLTTPHSLHMVWGQTGVAPTLNGTLNYTLAAATQPTYTDGTASDGAHFTGNLSITFDKGYSGAIGHYSFNGEVTMPASSPEANATTYTLTTANTPVPFNAAAFTSPGDLHVTSTPNATACPTGSCTGTVNIAGFGNGMGTAGALYTINPTGPVGIEGAALFTATPQ</sequence>
<dbReference type="AlphaFoldDB" id="A0A6N4RAZ9"/>
<name>A0A6N4RAZ9_BLAVI</name>